<evidence type="ECO:0000256" key="1">
    <source>
        <dbReference type="SAM" id="MobiDB-lite"/>
    </source>
</evidence>
<dbReference type="InterPro" id="IPR051961">
    <property type="entry name" value="Fungal_Metabolite_Diox"/>
</dbReference>
<dbReference type="Pfam" id="PF05721">
    <property type="entry name" value="PhyH"/>
    <property type="match status" value="1"/>
</dbReference>
<name>A0ABD3M685_9STRA</name>
<dbReference type="PANTHER" id="PTHR37563">
    <property type="entry name" value="PHYTANOYL-COA DIOXYGENASE FAMILY PROTEIN (AFU_ORTHOLOGUE AFUA_2G03330)"/>
    <property type="match status" value="1"/>
</dbReference>
<dbReference type="AlphaFoldDB" id="A0ABD3M685"/>
<evidence type="ECO:0008006" key="4">
    <source>
        <dbReference type="Google" id="ProtNLM"/>
    </source>
</evidence>
<proteinExistence type="predicted"/>
<reference evidence="2 3" key="1">
    <citation type="submission" date="2024-10" db="EMBL/GenBank/DDBJ databases">
        <title>Updated reference genomes for cyclostephanoid diatoms.</title>
        <authorList>
            <person name="Roberts W.R."/>
            <person name="Alverson A.J."/>
        </authorList>
    </citation>
    <scope>NUCLEOTIDE SEQUENCE [LARGE SCALE GENOMIC DNA]</scope>
    <source>
        <strain evidence="2 3">AJA232-27</strain>
    </source>
</reference>
<dbReference type="Gene3D" id="2.60.120.620">
    <property type="entry name" value="q2cbj1_9rhob like domain"/>
    <property type="match status" value="1"/>
</dbReference>
<evidence type="ECO:0000313" key="3">
    <source>
        <dbReference type="Proteomes" id="UP001530293"/>
    </source>
</evidence>
<organism evidence="2 3">
    <name type="scientific">Discostella pseudostelligera</name>
    <dbReference type="NCBI Taxonomy" id="259834"/>
    <lineage>
        <taxon>Eukaryota</taxon>
        <taxon>Sar</taxon>
        <taxon>Stramenopiles</taxon>
        <taxon>Ochrophyta</taxon>
        <taxon>Bacillariophyta</taxon>
        <taxon>Coscinodiscophyceae</taxon>
        <taxon>Thalassiosirophycidae</taxon>
        <taxon>Stephanodiscales</taxon>
        <taxon>Stephanodiscaceae</taxon>
        <taxon>Discostella</taxon>
    </lineage>
</organism>
<dbReference type="EMBL" id="JALLBG020000233">
    <property type="protein sequence ID" value="KAL3758378.1"/>
    <property type="molecule type" value="Genomic_DNA"/>
</dbReference>
<feature type="compositionally biased region" description="Acidic residues" evidence="1">
    <location>
        <begin position="15"/>
        <end position="24"/>
    </location>
</feature>
<dbReference type="SUPFAM" id="SSF51197">
    <property type="entry name" value="Clavaminate synthase-like"/>
    <property type="match status" value="1"/>
</dbReference>
<comment type="caution">
    <text evidence="2">The sequence shown here is derived from an EMBL/GenBank/DDBJ whole genome shotgun (WGS) entry which is preliminary data.</text>
</comment>
<gene>
    <name evidence="2" type="ORF">ACHAWU_005048</name>
</gene>
<keyword evidence="3" id="KW-1185">Reference proteome</keyword>
<dbReference type="Proteomes" id="UP001530293">
    <property type="component" value="Unassembled WGS sequence"/>
</dbReference>
<dbReference type="PANTHER" id="PTHR37563:SF2">
    <property type="entry name" value="PHYTANOYL-COA DIOXYGENASE FAMILY PROTEIN (AFU_ORTHOLOGUE AFUA_2G03330)"/>
    <property type="match status" value="1"/>
</dbReference>
<protein>
    <recommendedName>
        <fullName evidence="4">Phytanoyl-CoA dioxygenase</fullName>
    </recommendedName>
</protein>
<accession>A0ABD3M685</accession>
<dbReference type="InterPro" id="IPR008775">
    <property type="entry name" value="Phytyl_CoA_dOase-like"/>
</dbReference>
<feature type="region of interest" description="Disordered" evidence="1">
    <location>
        <begin position="1"/>
        <end position="32"/>
    </location>
</feature>
<sequence>MPDSEIWNAFGSDSSSDDDNDDDTKDEHNENQSNISGFHLQQHEVAGTGCNFNLSPSLVAAIDATVLHITSHFLRLSSLSGVSLQDRVVGIGIGIVDSSKGGSCGGDGDDTPLADELVRCRRKYHDVVAERVRGRGMKILDPEHQNDTPCCSCDAAILLKNESSFKGRNEDLSCIKRSVLPGGSLWLILVLDGYVRVKEQSAITTDDNSDGQNIENRMQNILIPEFPTPIWSIVPSSTITSTVVRILHLQKHSCVINAWSCPWMNKMQPPSRRLASIYNETEEYFPIMNSESEEDEYENYLQYERRVASALTIVPSVKERCHHRSCGAATTMTSNNDAPVNNAATTTTILTEEHVQRASELLQKHGLVIIKGLLPPNQTVPWGEAILSDFQLAVSRLKCHPTRPVDLLNPQCTSSGSSSGNPAFEPLSYKEMAMREDLRVDLRSGPTMENLRKVENDSAVHSMMMMSSTSPPQEVGANNGPTMIHADVTGSFDSWRFHPSILAIIKRVFNPRKESFSKGNFGRWNFGGSGPDGSPQPFRLGQIGSVISCPGSADQAIHADTPHLFEHEDCLPCHYLNVFTPGYHVADDPNDDCVEHEFTDDGIWTGNSTIGGTAFVYGSHKLSVSAQLLSEEDNGTGKQDHMMVGSMDNATAISATASMRKKMLWLRTLRPSLEAGDVLIFDCRTIHFGLANTSRGDQSGRNAHAGRRPMLYTNVTQSWFHDPKNWDDREKIF</sequence>
<evidence type="ECO:0000313" key="2">
    <source>
        <dbReference type="EMBL" id="KAL3758378.1"/>
    </source>
</evidence>